<accession>A0A9N9IX09</accession>
<dbReference type="EMBL" id="CAJVPV010036696">
    <property type="protein sequence ID" value="CAG8753654.1"/>
    <property type="molecule type" value="Genomic_DNA"/>
</dbReference>
<reference evidence="1" key="1">
    <citation type="submission" date="2021-06" db="EMBL/GenBank/DDBJ databases">
        <authorList>
            <person name="Kallberg Y."/>
            <person name="Tangrot J."/>
            <person name="Rosling A."/>
        </authorList>
    </citation>
    <scope>NUCLEOTIDE SEQUENCE</scope>
    <source>
        <strain evidence="1">CL551</strain>
    </source>
</reference>
<organism evidence="1 2">
    <name type="scientific">Acaulospora morrowiae</name>
    <dbReference type="NCBI Taxonomy" id="94023"/>
    <lineage>
        <taxon>Eukaryota</taxon>
        <taxon>Fungi</taxon>
        <taxon>Fungi incertae sedis</taxon>
        <taxon>Mucoromycota</taxon>
        <taxon>Glomeromycotina</taxon>
        <taxon>Glomeromycetes</taxon>
        <taxon>Diversisporales</taxon>
        <taxon>Acaulosporaceae</taxon>
        <taxon>Acaulospora</taxon>
    </lineage>
</organism>
<feature type="non-terminal residue" evidence="1">
    <location>
        <position position="81"/>
    </location>
</feature>
<proteinExistence type="predicted"/>
<name>A0A9N9IX09_9GLOM</name>
<evidence type="ECO:0000313" key="2">
    <source>
        <dbReference type="Proteomes" id="UP000789342"/>
    </source>
</evidence>
<dbReference type="AlphaFoldDB" id="A0A9N9IX09"/>
<dbReference type="Proteomes" id="UP000789342">
    <property type="component" value="Unassembled WGS sequence"/>
</dbReference>
<keyword evidence="2" id="KW-1185">Reference proteome</keyword>
<feature type="non-terminal residue" evidence="1">
    <location>
        <position position="1"/>
    </location>
</feature>
<gene>
    <name evidence="1" type="ORF">AMORRO_LOCUS15466</name>
</gene>
<evidence type="ECO:0000313" key="1">
    <source>
        <dbReference type="EMBL" id="CAG8753654.1"/>
    </source>
</evidence>
<comment type="caution">
    <text evidence="1">The sequence shown here is derived from an EMBL/GenBank/DDBJ whole genome shotgun (WGS) entry which is preliminary data.</text>
</comment>
<protein>
    <submittedName>
        <fullName evidence="1">6429_t:CDS:1</fullName>
    </submittedName>
</protein>
<sequence>ITEEDDIFEFIEEEDSLENENLDSDIENNNNLLIAEIINLDMLDLKENEENIDLNSKVQSKLTKNHGDRNVDFEAILNEEL</sequence>